<organism evidence="2 3">
    <name type="scientific">Rhodococcus opacus M213</name>
    <dbReference type="NCBI Taxonomy" id="1129896"/>
    <lineage>
        <taxon>Bacteria</taxon>
        <taxon>Bacillati</taxon>
        <taxon>Actinomycetota</taxon>
        <taxon>Actinomycetes</taxon>
        <taxon>Mycobacteriales</taxon>
        <taxon>Nocardiaceae</taxon>
        <taxon>Rhodococcus</taxon>
    </lineage>
</organism>
<dbReference type="EMBL" id="AJYC02000158">
    <property type="protein sequence ID" value="EKT77333.1"/>
    <property type="molecule type" value="Genomic_DNA"/>
</dbReference>
<sequence>MNIMWAITLSYSADADRNTLDSWEDALAEHDATAARIPNEGSTLTLYVDAADPIDAVSVGGTLARPVTDRTPSGVEVLDEEAHVERALRPNLPELVSAPEVGEILGGITRQRVYQLQRTNGFPEPLYNLRTGPVWDATAIRAFAANWDRKPGRRPAPPAKTAKPATKQVHETTPGRAGVVRKRTAKQAGGMKPSAKKVGGDVRKTALKPAATGAPKSNARRGRRVEA</sequence>
<name>K8X788_RHOOP</name>
<proteinExistence type="predicted"/>
<dbReference type="RefSeq" id="WP_005264299.1">
    <property type="nucleotide sequence ID" value="NZ_AJYC02000158.1"/>
</dbReference>
<evidence type="ECO:0000256" key="1">
    <source>
        <dbReference type="SAM" id="MobiDB-lite"/>
    </source>
</evidence>
<feature type="compositionally biased region" description="Basic residues" evidence="1">
    <location>
        <begin position="218"/>
        <end position="227"/>
    </location>
</feature>
<gene>
    <name evidence="2" type="ORF">WSS_A38286</name>
</gene>
<protein>
    <submittedName>
        <fullName evidence="2">Uncharacterized protein</fullName>
    </submittedName>
</protein>
<reference evidence="2 3" key="1">
    <citation type="journal article" date="2013" name="Genome Announc.">
        <title>Draft Genome Sequence of Rhodococcus opacus Strain M213 Shows a Diverse Catabolic Potential.</title>
        <authorList>
            <person name="Pathak A."/>
            <person name="Green S.J."/>
            <person name="Ogram A."/>
            <person name="Chauhan A."/>
        </authorList>
    </citation>
    <scope>NUCLEOTIDE SEQUENCE [LARGE SCALE GENOMIC DNA]</scope>
    <source>
        <strain evidence="2 3">M213</strain>
    </source>
</reference>
<feature type="region of interest" description="Disordered" evidence="1">
    <location>
        <begin position="148"/>
        <end position="227"/>
    </location>
</feature>
<dbReference type="Proteomes" id="UP000005951">
    <property type="component" value="Unassembled WGS sequence"/>
</dbReference>
<comment type="caution">
    <text evidence="2">The sequence shown here is derived from an EMBL/GenBank/DDBJ whole genome shotgun (WGS) entry which is preliminary data.</text>
</comment>
<dbReference type="AlphaFoldDB" id="K8X788"/>
<evidence type="ECO:0000313" key="3">
    <source>
        <dbReference type="Proteomes" id="UP000005951"/>
    </source>
</evidence>
<evidence type="ECO:0000313" key="2">
    <source>
        <dbReference type="EMBL" id="EKT77333.1"/>
    </source>
</evidence>
<accession>K8X788</accession>